<reference evidence="3" key="1">
    <citation type="submission" date="2017-10" db="EMBL/GenBank/DDBJ databases">
        <title>Rapid genome shrinkage in a self-fertile nematode reveals novel sperm competition proteins.</title>
        <authorList>
            <person name="Yin D."/>
            <person name="Schwarz E.M."/>
            <person name="Thomas C.G."/>
            <person name="Felde R.L."/>
            <person name="Korf I.F."/>
            <person name="Cutter A.D."/>
            <person name="Schartner C.M."/>
            <person name="Ralston E.J."/>
            <person name="Meyer B.J."/>
            <person name="Haag E.S."/>
        </authorList>
    </citation>
    <scope>NUCLEOTIDE SEQUENCE [LARGE SCALE GENOMIC DNA]</scope>
    <source>
        <strain evidence="3">JU1422</strain>
    </source>
</reference>
<dbReference type="InterPro" id="IPR057432">
    <property type="entry name" value="Lin-15A/B-like_dom"/>
</dbReference>
<evidence type="ECO:0000313" key="3">
    <source>
        <dbReference type="Proteomes" id="UP000230233"/>
    </source>
</evidence>
<dbReference type="PANTHER" id="PTHR22716">
    <property type="entry name" value="ETS CLASS TRANSCRIPTION FACTOR-RELATED-RELATED"/>
    <property type="match status" value="1"/>
</dbReference>
<dbReference type="AlphaFoldDB" id="A0A2G5SI01"/>
<evidence type="ECO:0000259" key="1">
    <source>
        <dbReference type="Pfam" id="PF25375"/>
    </source>
</evidence>
<dbReference type="Proteomes" id="UP000230233">
    <property type="component" value="Unassembled WGS sequence"/>
</dbReference>
<organism evidence="2 3">
    <name type="scientific">Caenorhabditis nigoni</name>
    <dbReference type="NCBI Taxonomy" id="1611254"/>
    <lineage>
        <taxon>Eukaryota</taxon>
        <taxon>Metazoa</taxon>
        <taxon>Ecdysozoa</taxon>
        <taxon>Nematoda</taxon>
        <taxon>Chromadorea</taxon>
        <taxon>Rhabditida</taxon>
        <taxon>Rhabditina</taxon>
        <taxon>Rhabditomorpha</taxon>
        <taxon>Rhabditoidea</taxon>
        <taxon>Rhabditidae</taxon>
        <taxon>Peloderinae</taxon>
        <taxon>Caenorhabditis</taxon>
    </lineage>
</organism>
<dbReference type="GO" id="GO:0040027">
    <property type="term" value="P:negative regulation of vulval development"/>
    <property type="evidence" value="ECO:0007669"/>
    <property type="project" value="InterPro"/>
</dbReference>
<keyword evidence="3" id="KW-1185">Reference proteome</keyword>
<gene>
    <name evidence="2" type="ORF">B9Z55_026885</name>
</gene>
<name>A0A2G5SI01_9PELO</name>
<protein>
    <recommendedName>
        <fullName evidence="1">Lin-15A/B-like domain-containing protein</fullName>
    </recommendedName>
</protein>
<dbReference type="EMBL" id="PDUG01000007">
    <property type="protein sequence ID" value="PIC14647.1"/>
    <property type="molecule type" value="Genomic_DNA"/>
</dbReference>
<feature type="domain" description="Lin-15A/B-like" evidence="1">
    <location>
        <begin position="153"/>
        <end position="197"/>
    </location>
</feature>
<sequence>MNEAIVKEEVIEETCNFTFKNGEYVEGKQEEIEQKPQTLLEKEIKTESIDSFENNDSKPFFEELEPKKESDFKIEKVSIKMSELKCTIFWKRMPRKLLKLVKNDDDKTVLSEIFIIEGHRDIKTRFVSHIQKIINENDGKLKRNRYSMNGVKRQNCQVCYMTKTRTELYDINSSSTRIVIMVGCILRGTNSVEQAKSR</sequence>
<proteinExistence type="predicted"/>
<dbReference type="Pfam" id="PF25375">
    <property type="entry name" value="Lin-15B"/>
    <property type="match status" value="1"/>
</dbReference>
<comment type="caution">
    <text evidence="2">The sequence shown here is derived from an EMBL/GenBank/DDBJ whole genome shotgun (WGS) entry which is preliminary data.</text>
</comment>
<dbReference type="PANTHER" id="PTHR22716:SF1">
    <property type="entry name" value="ETS CLASS TRANSCRIPTION FACTOR-RELATED"/>
    <property type="match status" value="1"/>
</dbReference>
<accession>A0A2G5SI01</accession>
<evidence type="ECO:0000313" key="2">
    <source>
        <dbReference type="EMBL" id="PIC14647.1"/>
    </source>
</evidence>
<dbReference type="InterPro" id="IPR040129">
    <property type="entry name" value="Lin-15B-like"/>
</dbReference>